<evidence type="ECO:0000313" key="2">
    <source>
        <dbReference type="Proteomes" id="UP001374535"/>
    </source>
</evidence>
<proteinExistence type="predicted"/>
<evidence type="ECO:0000313" key="1">
    <source>
        <dbReference type="EMBL" id="WVZ11948.1"/>
    </source>
</evidence>
<protein>
    <submittedName>
        <fullName evidence="1">Uncharacterized protein</fullName>
    </submittedName>
</protein>
<name>A0AAQ3NP29_VIGMU</name>
<reference evidence="1 2" key="1">
    <citation type="journal article" date="2023" name="Life. Sci Alliance">
        <title>Evolutionary insights into 3D genome organization and epigenetic landscape of Vigna mungo.</title>
        <authorList>
            <person name="Junaid A."/>
            <person name="Singh B."/>
            <person name="Bhatia S."/>
        </authorList>
    </citation>
    <scope>NUCLEOTIDE SEQUENCE [LARGE SCALE GENOMIC DNA]</scope>
    <source>
        <strain evidence="1">Urdbean</strain>
    </source>
</reference>
<organism evidence="1 2">
    <name type="scientific">Vigna mungo</name>
    <name type="common">Black gram</name>
    <name type="synonym">Phaseolus mungo</name>
    <dbReference type="NCBI Taxonomy" id="3915"/>
    <lineage>
        <taxon>Eukaryota</taxon>
        <taxon>Viridiplantae</taxon>
        <taxon>Streptophyta</taxon>
        <taxon>Embryophyta</taxon>
        <taxon>Tracheophyta</taxon>
        <taxon>Spermatophyta</taxon>
        <taxon>Magnoliopsida</taxon>
        <taxon>eudicotyledons</taxon>
        <taxon>Gunneridae</taxon>
        <taxon>Pentapetalae</taxon>
        <taxon>rosids</taxon>
        <taxon>fabids</taxon>
        <taxon>Fabales</taxon>
        <taxon>Fabaceae</taxon>
        <taxon>Papilionoideae</taxon>
        <taxon>50 kb inversion clade</taxon>
        <taxon>NPAAA clade</taxon>
        <taxon>indigoferoid/millettioid clade</taxon>
        <taxon>Phaseoleae</taxon>
        <taxon>Vigna</taxon>
    </lineage>
</organism>
<dbReference type="Proteomes" id="UP001374535">
    <property type="component" value="Chromosome 5"/>
</dbReference>
<dbReference type="AlphaFoldDB" id="A0AAQ3NP29"/>
<accession>A0AAQ3NP29</accession>
<sequence length="375" mass="41980">MGGGRSSSLPLPRRILHPLLPTKVSALVSTSEHSLFVTLMPLMPHFGFSSTVVRSSAACATTTVSHCCHNQFDLHLRCFLSSETGVAPLFELLSNKELWTSNLLTAELNISNLWDLELSFVRIGSHQFFHLHVLLFSRGEEKVCCCLPLSGQMFPEGLLLFRVVKSLQLPLKDYAFQPLQGSVVPAGHMFPEDLLLFRVVKSLQPLQGSVVPAGQMFPEGLSLFRAVKSLEVLLLFVTIDGNPIPAVCCYLQLQALHLFLKFSSSIFDGNLSRPLLSKLKFHGAIRPRPLLSKLKFHCVSSLSSVAVQAGEELNIESLIAMEDQLLLSRNNFLSFTLRTRQMWESTMWESKQLLQSRNNFLPIARTFKMLQARET</sequence>
<keyword evidence="2" id="KW-1185">Reference proteome</keyword>
<dbReference type="EMBL" id="CP144696">
    <property type="protein sequence ID" value="WVZ11948.1"/>
    <property type="molecule type" value="Genomic_DNA"/>
</dbReference>
<gene>
    <name evidence="1" type="ORF">V8G54_016478</name>
</gene>